<gene>
    <name evidence="1" type="ORF">AMS68_001448</name>
</gene>
<evidence type="ECO:0000313" key="1">
    <source>
        <dbReference type="EMBL" id="QIW95930.1"/>
    </source>
</evidence>
<evidence type="ECO:0000313" key="2">
    <source>
        <dbReference type="Proteomes" id="UP000503462"/>
    </source>
</evidence>
<reference evidence="1 2" key="1">
    <citation type="journal article" date="2016" name="Sci. Rep.">
        <title>Peltaster fructicola genome reveals evolution from an invasive phytopathogen to an ectophytic parasite.</title>
        <authorList>
            <person name="Xu C."/>
            <person name="Chen H."/>
            <person name="Gleason M.L."/>
            <person name="Xu J.R."/>
            <person name="Liu H."/>
            <person name="Zhang R."/>
            <person name="Sun G."/>
        </authorList>
    </citation>
    <scope>NUCLEOTIDE SEQUENCE [LARGE SCALE GENOMIC DNA]</scope>
    <source>
        <strain evidence="1 2">LNHT1506</strain>
    </source>
</reference>
<sequence length="209" mass="24048">MTTFLDLPGELRNGIYDAVLNINRTIKLSENGRVVQPSISRANRQIRLEFDSLFSGLTSKPQNIEAQVSNFDFRGLHDFFHKNSCFFDNHPHEAKVVVSMTEPGSESTHFDILDDWLQVSAARGWNVKYQVEYDWRNYSLSEANTSAQVFASRFDPLNTASPAGKMLQRALCEARAVKVRQELVQRPGRFMRRGDVPRSDRLRAFFMRD</sequence>
<protein>
    <submittedName>
        <fullName evidence="1">Uncharacterized protein</fullName>
    </submittedName>
</protein>
<dbReference type="EMBL" id="CP051139">
    <property type="protein sequence ID" value="QIW95930.1"/>
    <property type="molecule type" value="Genomic_DNA"/>
</dbReference>
<dbReference type="OrthoDB" id="4133832at2759"/>
<organism evidence="1 2">
    <name type="scientific">Peltaster fructicola</name>
    <dbReference type="NCBI Taxonomy" id="286661"/>
    <lineage>
        <taxon>Eukaryota</taxon>
        <taxon>Fungi</taxon>
        <taxon>Dikarya</taxon>
        <taxon>Ascomycota</taxon>
        <taxon>Pezizomycotina</taxon>
        <taxon>Dothideomycetes</taxon>
        <taxon>Dothideomycetes incertae sedis</taxon>
        <taxon>Peltaster</taxon>
    </lineage>
</organism>
<proteinExistence type="predicted"/>
<name>A0A6H0XMR3_9PEZI</name>
<keyword evidence="2" id="KW-1185">Reference proteome</keyword>
<accession>A0A6H0XMR3</accession>
<dbReference type="Proteomes" id="UP000503462">
    <property type="component" value="Chromosome 1"/>
</dbReference>
<dbReference type="AlphaFoldDB" id="A0A6H0XMR3"/>